<dbReference type="GeneID" id="59149781"/>
<sequence>MNRGRGLQELVALGSLVAIVLIVFAPAIALYIAPTTTTPHTGTGSQEAKTPAYRLPEGFNVYVLATEDKVEMFRKVFGRLGVPARVSTTLEPAHATQATALLVDTGWARRHGATLRDTVREALASGKPIAVIGRDAGNAFTGTIGRDSIASQFTLWVASAGGPDRITSFRLKPEVTIFAVHAERDKTGYIPCYFVLEGMYPLERLVAEWLDWITEVVGRRAGSTHSITNITGFTLIGWVDWKTSSIEYYGMKAGRIHVRSKYYYYSSQGASGKLYRYFLVRVAHLTTVYSSGPIHWTFSKAVTEVDGMTDIFPGQILLGYEPGINTSCTKFTVSVKPTRAGVSTSASYDPNAVSYTTLKYSSKGIVRWTHAPCQHVPNVTWWVEPSAVFYLDPDRPGGVEPLIVGHYFYSEAKGRAPPSLYVELDAGSTIAYVVYVWSNGTIWERPQWRS</sequence>
<accession>A0A7L9FH41</accession>
<dbReference type="KEGG" id="thel:IG193_07755"/>
<protein>
    <submittedName>
        <fullName evidence="2">Uncharacterized protein</fullName>
    </submittedName>
</protein>
<keyword evidence="1" id="KW-1133">Transmembrane helix</keyword>
<dbReference type="EMBL" id="CP062310">
    <property type="protein sequence ID" value="QOJ78642.1"/>
    <property type="molecule type" value="Genomic_DNA"/>
</dbReference>
<name>A0A7L9FH41_9CREN</name>
<keyword evidence="1" id="KW-0812">Transmembrane</keyword>
<organism evidence="2 3">
    <name type="scientific">Infirmifilum lucidum</name>
    <dbReference type="NCBI Taxonomy" id="2776706"/>
    <lineage>
        <taxon>Archaea</taxon>
        <taxon>Thermoproteota</taxon>
        <taxon>Thermoprotei</taxon>
        <taxon>Thermofilales</taxon>
        <taxon>Thermofilaceae</taxon>
        <taxon>Infirmifilum</taxon>
    </lineage>
</organism>
<dbReference type="RefSeq" id="WP_192818614.1">
    <property type="nucleotide sequence ID" value="NZ_CP062310.1"/>
</dbReference>
<keyword evidence="1" id="KW-0472">Membrane</keyword>
<evidence type="ECO:0000313" key="2">
    <source>
        <dbReference type="EMBL" id="QOJ78642.1"/>
    </source>
</evidence>
<dbReference type="Proteomes" id="UP000594121">
    <property type="component" value="Chromosome"/>
</dbReference>
<dbReference type="InParanoid" id="A0A7L9FH41"/>
<gene>
    <name evidence="2" type="ORF">IG193_07755</name>
</gene>
<dbReference type="AlphaFoldDB" id="A0A7L9FH41"/>
<feature type="transmembrane region" description="Helical" evidence="1">
    <location>
        <begin position="12"/>
        <end position="33"/>
    </location>
</feature>
<evidence type="ECO:0000313" key="3">
    <source>
        <dbReference type="Proteomes" id="UP000594121"/>
    </source>
</evidence>
<evidence type="ECO:0000256" key="1">
    <source>
        <dbReference type="SAM" id="Phobius"/>
    </source>
</evidence>
<keyword evidence="3" id="KW-1185">Reference proteome</keyword>
<proteinExistence type="predicted"/>
<reference evidence="2 3" key="1">
    <citation type="submission" date="2020-10" db="EMBL/GenBank/DDBJ databases">
        <title>Thermofilum lucidum 3507LT sp. nov. a novel member of Thermofilaceae family isolated from Chile hot spring, and proposal of description order Thermofilales.</title>
        <authorList>
            <person name="Zayulina K.S."/>
            <person name="Elcheninov A.G."/>
            <person name="Toshchakov S.V."/>
            <person name="Kublanov I.V."/>
        </authorList>
    </citation>
    <scope>NUCLEOTIDE SEQUENCE [LARGE SCALE GENOMIC DNA]</scope>
    <source>
        <strain evidence="2 3">3507LT</strain>
    </source>
</reference>